<accession>A0A371ATW3</accession>
<proteinExistence type="predicted"/>
<reference evidence="1 2" key="1">
    <citation type="submission" date="2018-07" db="EMBL/GenBank/DDBJ databases">
        <title>Anaerosacharophilus polymeroproducens gen. nov. sp. nov., an anaerobic bacterium isolated from salt field.</title>
        <authorList>
            <person name="Kim W."/>
            <person name="Yang S.-H."/>
            <person name="Oh J."/>
            <person name="Lee J.-H."/>
            <person name="Kwon K.K."/>
        </authorList>
    </citation>
    <scope>NUCLEOTIDE SEQUENCE [LARGE SCALE GENOMIC DNA]</scope>
    <source>
        <strain evidence="1 2">MCWD5</strain>
    </source>
</reference>
<protein>
    <submittedName>
        <fullName evidence="1">Uncharacterized protein</fullName>
    </submittedName>
</protein>
<dbReference type="Proteomes" id="UP000255036">
    <property type="component" value="Unassembled WGS sequence"/>
</dbReference>
<name>A0A371ATW3_9FIRM</name>
<keyword evidence="2" id="KW-1185">Reference proteome</keyword>
<dbReference type="AlphaFoldDB" id="A0A371ATW3"/>
<dbReference type="EMBL" id="QRCT01000034">
    <property type="protein sequence ID" value="RDU22998.1"/>
    <property type="molecule type" value="Genomic_DNA"/>
</dbReference>
<dbReference type="OrthoDB" id="2067420at2"/>
<gene>
    <name evidence="1" type="ORF">DWV06_11565</name>
</gene>
<dbReference type="RefSeq" id="WP_115482340.1">
    <property type="nucleotide sequence ID" value="NZ_QRCT01000034.1"/>
</dbReference>
<sequence length="92" mass="10240">MDPSILLNNPNLKNINPEKLALLKELSSNANGKTAKELLPILMAATSTAKEKGIEFNSSEKDLIIDVLKQQMTPDEQKKADMLLNMVKTFKK</sequence>
<comment type="caution">
    <text evidence="1">The sequence shown here is derived from an EMBL/GenBank/DDBJ whole genome shotgun (WGS) entry which is preliminary data.</text>
</comment>
<organism evidence="1 2">
    <name type="scientific">Anaerosacchariphilus polymeriproducens</name>
    <dbReference type="NCBI Taxonomy" id="1812858"/>
    <lineage>
        <taxon>Bacteria</taxon>
        <taxon>Bacillati</taxon>
        <taxon>Bacillota</taxon>
        <taxon>Clostridia</taxon>
        <taxon>Lachnospirales</taxon>
        <taxon>Lachnospiraceae</taxon>
        <taxon>Anaerosacchariphilus</taxon>
    </lineage>
</organism>
<evidence type="ECO:0000313" key="2">
    <source>
        <dbReference type="Proteomes" id="UP000255036"/>
    </source>
</evidence>
<evidence type="ECO:0000313" key="1">
    <source>
        <dbReference type="EMBL" id="RDU22998.1"/>
    </source>
</evidence>